<comment type="subcellular location">
    <subcellularLocation>
        <location evidence="1">Membrane</location>
        <topology evidence="1">Multi-pass membrane protein</topology>
    </subcellularLocation>
</comment>
<evidence type="ECO:0000256" key="6">
    <source>
        <dbReference type="SAM" id="Phobius"/>
    </source>
</evidence>
<feature type="domain" description="Amino acid transporter transmembrane" evidence="7">
    <location>
        <begin position="48"/>
        <end position="438"/>
    </location>
</feature>
<feature type="transmembrane region" description="Helical" evidence="6">
    <location>
        <begin position="46"/>
        <end position="68"/>
    </location>
</feature>
<dbReference type="GO" id="GO:0015179">
    <property type="term" value="F:L-amino acid transmembrane transporter activity"/>
    <property type="evidence" value="ECO:0007669"/>
    <property type="project" value="TreeGrafter"/>
</dbReference>
<gene>
    <name evidence="8" type="ORF">FGO68_gene11466</name>
</gene>
<dbReference type="AlphaFoldDB" id="A0A8J8NW36"/>
<feature type="region of interest" description="Disordered" evidence="5">
    <location>
        <begin position="1"/>
        <end position="20"/>
    </location>
</feature>
<comment type="caution">
    <text evidence="8">The sequence shown here is derived from an EMBL/GenBank/DDBJ whole genome shotgun (WGS) entry which is preliminary data.</text>
</comment>
<evidence type="ECO:0000256" key="2">
    <source>
        <dbReference type="ARBA" id="ARBA00022692"/>
    </source>
</evidence>
<evidence type="ECO:0000313" key="8">
    <source>
        <dbReference type="EMBL" id="TNV81266.1"/>
    </source>
</evidence>
<feature type="transmembrane region" description="Helical" evidence="6">
    <location>
        <begin position="74"/>
        <end position="93"/>
    </location>
</feature>
<feature type="transmembrane region" description="Helical" evidence="6">
    <location>
        <begin position="168"/>
        <end position="184"/>
    </location>
</feature>
<feature type="transmembrane region" description="Helical" evidence="6">
    <location>
        <begin position="128"/>
        <end position="148"/>
    </location>
</feature>
<proteinExistence type="predicted"/>
<dbReference type="EMBL" id="RRYP01006356">
    <property type="protein sequence ID" value="TNV81266.1"/>
    <property type="molecule type" value="Genomic_DNA"/>
</dbReference>
<feature type="transmembrane region" description="Helical" evidence="6">
    <location>
        <begin position="417"/>
        <end position="435"/>
    </location>
</feature>
<organism evidence="8 9">
    <name type="scientific">Halteria grandinella</name>
    <dbReference type="NCBI Taxonomy" id="5974"/>
    <lineage>
        <taxon>Eukaryota</taxon>
        <taxon>Sar</taxon>
        <taxon>Alveolata</taxon>
        <taxon>Ciliophora</taxon>
        <taxon>Intramacronucleata</taxon>
        <taxon>Spirotrichea</taxon>
        <taxon>Stichotrichia</taxon>
        <taxon>Sporadotrichida</taxon>
        <taxon>Halteriidae</taxon>
        <taxon>Halteria</taxon>
    </lineage>
</organism>
<keyword evidence="9" id="KW-1185">Reference proteome</keyword>
<feature type="transmembrane region" description="Helical" evidence="6">
    <location>
        <begin position="196"/>
        <end position="214"/>
    </location>
</feature>
<evidence type="ECO:0000256" key="5">
    <source>
        <dbReference type="SAM" id="MobiDB-lite"/>
    </source>
</evidence>
<evidence type="ECO:0000256" key="3">
    <source>
        <dbReference type="ARBA" id="ARBA00022989"/>
    </source>
</evidence>
<keyword evidence="3 6" id="KW-1133">Transmembrane helix</keyword>
<name>A0A8J8NW36_HALGN</name>
<dbReference type="OrthoDB" id="339469at2759"/>
<keyword evidence="2 6" id="KW-0812">Transmembrane</keyword>
<dbReference type="GO" id="GO:0016020">
    <property type="term" value="C:membrane"/>
    <property type="evidence" value="ECO:0007669"/>
    <property type="project" value="UniProtKB-SubCell"/>
</dbReference>
<dbReference type="Proteomes" id="UP000785679">
    <property type="component" value="Unassembled WGS sequence"/>
</dbReference>
<feature type="transmembrane region" description="Helical" evidence="6">
    <location>
        <begin position="378"/>
        <end position="397"/>
    </location>
</feature>
<reference evidence="8" key="1">
    <citation type="submission" date="2019-06" db="EMBL/GenBank/DDBJ databases">
        <authorList>
            <person name="Zheng W."/>
        </authorList>
    </citation>
    <scope>NUCLEOTIDE SEQUENCE</scope>
    <source>
        <strain evidence="8">QDHG01</strain>
    </source>
</reference>
<sequence>MPDFDGGIQSPGKVQNSSFDANNIFTEGNNELNMTIHDMEFGRRNVGILGTCFNVFKCFIGIGLLAIPSAFSEIGFVGGSIGIILIGVLNYYTMMLQIKCKLRYQNKNVNAETYSDLAYQTHGRLGKLVVDLSLYTSQIGCCVAYLLFVGKQFEQVICYESNVCEKKSMYIMLAALALVPVCCLRTFKFISYMSGFANASIVFAICIIVADSVQNAQENPEQLEQLNYFKPWNLPMFFGIAVFAFEGNGVIQSIHNSMKEPEEIDKILKVLMAVIISIVASVGTIAYAGYGSKILDMVTLNLPHTGVTMFARLMYSIGLLCSYPLQAMPAFEISEKTRVFEKIPSSINYPRVKSIIYRTMVVLMTGVFSIFVPRFGLFLNFSGAFSMTFLAFIMPPLMYNSAFPEKLVPKIKWGHRILMGFGTICGGISAWYSAIELIRAYTKTDYNVAD</sequence>
<evidence type="ECO:0000256" key="1">
    <source>
        <dbReference type="ARBA" id="ARBA00004141"/>
    </source>
</evidence>
<dbReference type="Pfam" id="PF01490">
    <property type="entry name" value="Aa_trans"/>
    <property type="match status" value="1"/>
</dbReference>
<dbReference type="InterPro" id="IPR013057">
    <property type="entry name" value="AA_transpt_TM"/>
</dbReference>
<keyword evidence="4 6" id="KW-0472">Membrane</keyword>
<accession>A0A8J8NW36</accession>
<evidence type="ECO:0000256" key="4">
    <source>
        <dbReference type="ARBA" id="ARBA00023136"/>
    </source>
</evidence>
<evidence type="ECO:0000313" key="9">
    <source>
        <dbReference type="Proteomes" id="UP000785679"/>
    </source>
</evidence>
<evidence type="ECO:0000259" key="7">
    <source>
        <dbReference type="Pfam" id="PF01490"/>
    </source>
</evidence>
<feature type="transmembrane region" description="Helical" evidence="6">
    <location>
        <begin position="267"/>
        <end position="290"/>
    </location>
</feature>
<feature type="transmembrane region" description="Helical" evidence="6">
    <location>
        <begin position="355"/>
        <end position="372"/>
    </location>
</feature>
<protein>
    <recommendedName>
        <fullName evidence="7">Amino acid transporter transmembrane domain-containing protein</fullName>
    </recommendedName>
</protein>
<feature type="transmembrane region" description="Helical" evidence="6">
    <location>
        <begin position="234"/>
        <end position="255"/>
    </location>
</feature>
<dbReference type="PANTHER" id="PTHR22950">
    <property type="entry name" value="AMINO ACID TRANSPORTER"/>
    <property type="match status" value="1"/>
</dbReference>